<reference evidence="5 6" key="1">
    <citation type="submission" date="2021-03" db="EMBL/GenBank/DDBJ databases">
        <title>Genomic Encyclopedia of Type Strains, Phase IV (KMG-IV): sequencing the most valuable type-strain genomes for metagenomic binning, comparative biology and taxonomic classification.</title>
        <authorList>
            <person name="Goeker M."/>
        </authorList>
    </citation>
    <scope>NUCLEOTIDE SEQUENCE [LARGE SCALE GENOMIC DNA]</scope>
    <source>
        <strain evidence="5 6">DSM 14349</strain>
    </source>
</reference>
<evidence type="ECO:0000259" key="4">
    <source>
        <dbReference type="Pfam" id="PF13490"/>
    </source>
</evidence>
<dbReference type="Proteomes" id="UP001519272">
    <property type="component" value="Unassembled WGS sequence"/>
</dbReference>
<evidence type="ECO:0000313" key="5">
    <source>
        <dbReference type="EMBL" id="MBP1906477.1"/>
    </source>
</evidence>
<dbReference type="EMBL" id="JAGGKG010000015">
    <property type="protein sequence ID" value="MBP1906477.1"/>
    <property type="molecule type" value="Genomic_DNA"/>
</dbReference>
<dbReference type="RefSeq" id="WP_210090082.1">
    <property type="nucleotide sequence ID" value="NZ_JAGGKG010000015.1"/>
</dbReference>
<dbReference type="Gene3D" id="1.10.10.1320">
    <property type="entry name" value="Anti-sigma factor, zinc-finger domain"/>
    <property type="match status" value="1"/>
</dbReference>
<sequence>MDCKQASLFMHDYLDDELPLEQAKLLKQHLQECPSCQLKFKELERTEMMLFASIHQHSFVASDDLVGKILNKIPNQERPKQEWLKWFQRHPALTAIAMFVIVTFVGIFSLWDRDDQLVVKGNNLDQLIIQGNTVIVPENIKIAGNLTIENGKAEIYGEVEGDVTVIDGSYFTASTAKISGHIQSIDQALDWIWYRITNTFSEVAYR</sequence>
<proteinExistence type="inferred from homology"/>
<evidence type="ECO:0000313" key="6">
    <source>
        <dbReference type="Proteomes" id="UP001519272"/>
    </source>
</evidence>
<feature type="transmembrane region" description="Helical" evidence="3">
    <location>
        <begin position="92"/>
        <end position="111"/>
    </location>
</feature>
<comment type="caution">
    <text evidence="5">The sequence shown here is derived from an EMBL/GenBank/DDBJ whole genome shotgun (WGS) entry which is preliminary data.</text>
</comment>
<keyword evidence="3" id="KW-0472">Membrane</keyword>
<evidence type="ECO:0000256" key="1">
    <source>
        <dbReference type="ARBA" id="ARBA00024353"/>
    </source>
</evidence>
<gene>
    <name evidence="5" type="ORF">J2Z32_003127</name>
</gene>
<dbReference type="Pfam" id="PF13490">
    <property type="entry name" value="zf-HC2"/>
    <property type="match status" value="1"/>
</dbReference>
<dbReference type="InterPro" id="IPR027383">
    <property type="entry name" value="Znf_put"/>
</dbReference>
<feature type="domain" description="Putative zinc-finger" evidence="4">
    <location>
        <begin position="3"/>
        <end position="37"/>
    </location>
</feature>
<comment type="similarity">
    <text evidence="1">Belongs to the zinc-associated anti-sigma factor (ZAS) superfamily. Anti-sigma-W factor family.</text>
</comment>
<keyword evidence="3" id="KW-1133">Transmembrane helix</keyword>
<keyword evidence="3" id="KW-0812">Transmembrane</keyword>
<accession>A0ABS4FV84</accession>
<keyword evidence="6" id="KW-1185">Reference proteome</keyword>
<protein>
    <recommendedName>
        <fullName evidence="2">Anti-sigma-W factor RsiW</fullName>
    </recommendedName>
</protein>
<evidence type="ECO:0000256" key="3">
    <source>
        <dbReference type="SAM" id="Phobius"/>
    </source>
</evidence>
<evidence type="ECO:0000256" key="2">
    <source>
        <dbReference type="ARBA" id="ARBA00024438"/>
    </source>
</evidence>
<organism evidence="5 6">
    <name type="scientific">Paenibacillus turicensis</name>
    <dbReference type="NCBI Taxonomy" id="160487"/>
    <lineage>
        <taxon>Bacteria</taxon>
        <taxon>Bacillati</taxon>
        <taxon>Bacillota</taxon>
        <taxon>Bacilli</taxon>
        <taxon>Bacillales</taxon>
        <taxon>Paenibacillaceae</taxon>
        <taxon>Paenibacillus</taxon>
    </lineage>
</organism>
<name>A0ABS4FV84_9BACL</name>
<dbReference type="InterPro" id="IPR041916">
    <property type="entry name" value="Anti_sigma_zinc_sf"/>
</dbReference>